<comment type="caution">
    <text evidence="3">The sequence shown here is derived from an EMBL/GenBank/DDBJ whole genome shotgun (WGS) entry which is preliminary data.</text>
</comment>
<dbReference type="Proteomes" id="UP001385809">
    <property type="component" value="Unassembled WGS sequence"/>
</dbReference>
<dbReference type="CDD" id="cd00085">
    <property type="entry name" value="HNHc"/>
    <property type="match status" value="1"/>
</dbReference>
<organism evidence="3 4">
    <name type="scientific">Actinomycetospora aurantiaca</name>
    <dbReference type="NCBI Taxonomy" id="3129233"/>
    <lineage>
        <taxon>Bacteria</taxon>
        <taxon>Bacillati</taxon>
        <taxon>Actinomycetota</taxon>
        <taxon>Actinomycetes</taxon>
        <taxon>Pseudonocardiales</taxon>
        <taxon>Pseudonocardiaceae</taxon>
        <taxon>Actinomycetospora</taxon>
    </lineage>
</organism>
<feature type="compositionally biased region" description="Gly residues" evidence="1">
    <location>
        <begin position="312"/>
        <end position="323"/>
    </location>
</feature>
<evidence type="ECO:0000259" key="2">
    <source>
        <dbReference type="Pfam" id="PF02720"/>
    </source>
</evidence>
<feature type="region of interest" description="Disordered" evidence="1">
    <location>
        <begin position="695"/>
        <end position="750"/>
    </location>
</feature>
<feature type="compositionally biased region" description="Acidic residues" evidence="1">
    <location>
        <begin position="302"/>
        <end position="311"/>
    </location>
</feature>
<gene>
    <name evidence="3" type="ORF">WCD74_16355</name>
</gene>
<keyword evidence="4" id="KW-1185">Reference proteome</keyword>
<proteinExistence type="predicted"/>
<evidence type="ECO:0000313" key="3">
    <source>
        <dbReference type="EMBL" id="MEJ2869350.1"/>
    </source>
</evidence>
<feature type="compositionally biased region" description="Low complexity" evidence="1">
    <location>
        <begin position="354"/>
        <end position="370"/>
    </location>
</feature>
<accession>A0ABU8MPY1</accession>
<feature type="compositionally biased region" description="Basic and acidic residues" evidence="1">
    <location>
        <begin position="732"/>
        <end position="750"/>
    </location>
</feature>
<feature type="compositionally biased region" description="Gly residues" evidence="1">
    <location>
        <begin position="335"/>
        <end position="353"/>
    </location>
</feature>
<reference evidence="3 4" key="1">
    <citation type="submission" date="2024-03" db="EMBL/GenBank/DDBJ databases">
        <title>Actinomycetospora sp. OC33-EN08, a novel actinomycete isolated from wild orchid (Aerides multiflora).</title>
        <authorList>
            <person name="Suriyachadkun C."/>
        </authorList>
    </citation>
    <scope>NUCLEOTIDE SEQUENCE [LARGE SCALE GENOMIC DNA]</scope>
    <source>
        <strain evidence="3 4">OC33-EN08</strain>
    </source>
</reference>
<feature type="domain" description="DUF222" evidence="2">
    <location>
        <begin position="74"/>
        <end position="196"/>
    </location>
</feature>
<dbReference type="InterPro" id="IPR003615">
    <property type="entry name" value="HNH_nuc"/>
</dbReference>
<evidence type="ECO:0000256" key="1">
    <source>
        <dbReference type="SAM" id="MobiDB-lite"/>
    </source>
</evidence>
<protein>
    <submittedName>
        <fullName evidence="3">DUF222 domain-containing protein</fullName>
    </submittedName>
</protein>
<dbReference type="EMBL" id="JBBEGN010000007">
    <property type="protein sequence ID" value="MEJ2869350.1"/>
    <property type="molecule type" value="Genomic_DNA"/>
</dbReference>
<sequence length="750" mass="80284">MTVTEQGVGVGSFDDPVPAVPLGDPADYVGQDVELGLAAWQARLNHEHWRRLRWLWHTARARADVLGRGEPDPRVVAARLGWSVSMAAARLELAEGALERLPRVGEAMSAGLLEEPKAGKFVSGLRDVTDDQARAVVELLVDEAPRLGVWELEQRIAEAVKDVDPQGAENRRNAAVARARVTARTAPSGAVELHGWDLDPTVAVPAYERVEALGEEVTRRLKAAGQDVAAGRVAAQVFLRLLHGCPAGADDQAIVEYVTAELTTPPHGLDDGPDDGGPDDGPDGPEDGPDEGPDGGGNGPEDGPDDGDPEGGPEGPDGSGDGQDGGRADRPDGSDGSGDGPDGDLGGSSGPGGSSAADSSGATGSATGDPSDLDIPGRTAPADTPRRSATQSRRRAQDQLDLDLDTDAEQPNSPADPEDPDPPPRLGWHPGDPPPDPPPPDTPDPHPGGRWTPRGLSFAPRALRVTLATVLGLSWAHGRLPLGALTGLDAHHLAWTRTCAQWRVLLYNAEGHLDHVLLVRPPHMPRADPRYRGQVVELTAHTRDIDTLDPEHALIGVYGELAARVRTALATARERDPDEHPARSTREAERRFPGAELTRWIQARDRTCRFPMCTRPAVACQIDHTHDHTLGGPTQADNLGALSLGHHLAKHEDASGWTVAQPVAGTFVWRAPTGCHHTVHSPRYQPLTPIARPPYDHGIDGPWHTPRPCPPWQPRRTRDGRITDAARTTWQDLHDRHQPPPDPHDDDPPF</sequence>
<feature type="compositionally biased region" description="Pro residues" evidence="1">
    <location>
        <begin position="431"/>
        <end position="446"/>
    </location>
</feature>
<name>A0ABU8MPY1_9PSEU</name>
<dbReference type="InterPro" id="IPR003870">
    <property type="entry name" value="DUF222"/>
</dbReference>
<feature type="compositionally biased region" description="Basic and acidic residues" evidence="1">
    <location>
        <begin position="324"/>
        <end position="333"/>
    </location>
</feature>
<dbReference type="RefSeq" id="WP_337695923.1">
    <property type="nucleotide sequence ID" value="NZ_JBBEGN010000007.1"/>
</dbReference>
<evidence type="ECO:0000313" key="4">
    <source>
        <dbReference type="Proteomes" id="UP001385809"/>
    </source>
</evidence>
<feature type="region of interest" description="Disordered" evidence="1">
    <location>
        <begin position="263"/>
        <end position="455"/>
    </location>
</feature>
<feature type="compositionally biased region" description="Acidic residues" evidence="1">
    <location>
        <begin position="271"/>
        <end position="293"/>
    </location>
</feature>
<feature type="compositionally biased region" description="Basic and acidic residues" evidence="1">
    <location>
        <begin position="572"/>
        <end position="591"/>
    </location>
</feature>
<dbReference type="Pfam" id="PF02720">
    <property type="entry name" value="DUF222"/>
    <property type="match status" value="1"/>
</dbReference>
<feature type="region of interest" description="Disordered" evidence="1">
    <location>
        <begin position="570"/>
        <end position="591"/>
    </location>
</feature>